<dbReference type="InterPro" id="IPR010093">
    <property type="entry name" value="SinI_DNA-bd"/>
</dbReference>
<dbReference type="RefSeq" id="WP_048895978.1">
    <property type="nucleotide sequence ID" value="NZ_LFOD01000012.1"/>
</dbReference>
<evidence type="ECO:0000259" key="1">
    <source>
        <dbReference type="Pfam" id="PF12728"/>
    </source>
</evidence>
<accession>A0A0J8U9E0</accession>
<dbReference type="EMBL" id="LFOD01000012">
    <property type="protein sequence ID" value="KMV17627.1"/>
    <property type="molecule type" value="Genomic_DNA"/>
</dbReference>
<dbReference type="GO" id="GO:0003677">
    <property type="term" value="F:DNA binding"/>
    <property type="evidence" value="ECO:0007669"/>
    <property type="project" value="InterPro"/>
</dbReference>
<evidence type="ECO:0000313" key="2">
    <source>
        <dbReference type="EMBL" id="KMV17627.1"/>
    </source>
</evidence>
<comment type="caution">
    <text evidence="2">The sequence shown here is derived from an EMBL/GenBank/DDBJ whole genome shotgun (WGS) entry which is preliminary data.</text>
</comment>
<sequence length="243" mass="26925">MTALNPAIGAKPGEAFIARDGSTWVWRPAGAPAADRLWLRVGLRGRTSRRTQNDAESAGLMKLVCETEKLVEALHTAAWVESVAEGRLAGVSLGGRVRVVRHSTATARDRNNPERLRTPEALRFAAAVLEALDNEPHTAYVGVWRADELREKADRMERERAEEDQVDADGNSVERYSKDTGLTREMNPDNADDERIGVPEAAAEMAVHPDTIRSLIHRGALPALRVGQRFRIRRGDLYKVFEA</sequence>
<organism evidence="2 3">
    <name type="scientific">Mycolicibacterium conceptionense</name>
    <dbReference type="NCBI Taxonomy" id="451644"/>
    <lineage>
        <taxon>Bacteria</taxon>
        <taxon>Bacillati</taxon>
        <taxon>Actinomycetota</taxon>
        <taxon>Actinomycetes</taxon>
        <taxon>Mycobacteriales</taxon>
        <taxon>Mycobacteriaceae</taxon>
        <taxon>Mycolicibacterium</taxon>
    </lineage>
</organism>
<reference evidence="2 3" key="1">
    <citation type="submission" date="2015-06" db="EMBL/GenBank/DDBJ databases">
        <title>Genome sequence of Mycobacterium conceptionense strain MLE.</title>
        <authorList>
            <person name="Greninger A.L."/>
            <person name="Cunningham G."/>
            <person name="Chiu C.Y."/>
            <person name="Miller S."/>
        </authorList>
    </citation>
    <scope>NUCLEOTIDE SEQUENCE [LARGE SCALE GENOMIC DNA]</scope>
    <source>
        <strain evidence="2 3">MLE</strain>
    </source>
</reference>
<dbReference type="Pfam" id="PF12728">
    <property type="entry name" value="HTH_17"/>
    <property type="match status" value="1"/>
</dbReference>
<dbReference type="NCBIfam" id="TIGR01764">
    <property type="entry name" value="excise"/>
    <property type="match status" value="1"/>
</dbReference>
<dbReference type="Proteomes" id="UP000037594">
    <property type="component" value="Unassembled WGS sequence"/>
</dbReference>
<evidence type="ECO:0000313" key="3">
    <source>
        <dbReference type="Proteomes" id="UP000037594"/>
    </source>
</evidence>
<dbReference type="InterPro" id="IPR041657">
    <property type="entry name" value="HTH_17"/>
</dbReference>
<gene>
    <name evidence="2" type="ORF">ACT17_15205</name>
</gene>
<dbReference type="AlphaFoldDB" id="A0A0J8U9E0"/>
<name>A0A0J8U9E0_9MYCO</name>
<dbReference type="PATRIC" id="fig|451644.5.peg.3152"/>
<feature type="domain" description="Helix-turn-helix" evidence="1">
    <location>
        <begin position="198"/>
        <end position="237"/>
    </location>
</feature>
<proteinExistence type="predicted"/>
<protein>
    <recommendedName>
        <fullName evidence="1">Helix-turn-helix domain-containing protein</fullName>
    </recommendedName>
</protein>